<dbReference type="GO" id="GO:0006355">
    <property type="term" value="P:regulation of DNA-templated transcription"/>
    <property type="evidence" value="ECO:0007669"/>
    <property type="project" value="UniProtKB-UniRule"/>
</dbReference>
<evidence type="ECO:0000256" key="1">
    <source>
        <dbReference type="ARBA" id="ARBA00022598"/>
    </source>
</evidence>
<dbReference type="HAMAP" id="MF_00978">
    <property type="entry name" value="Bifunct_BirA"/>
    <property type="match status" value="1"/>
</dbReference>
<feature type="domain" description="BPL/LPL catalytic" evidence="6">
    <location>
        <begin position="71"/>
        <end position="262"/>
    </location>
</feature>
<keyword evidence="5" id="KW-0805">Transcription regulation</keyword>
<keyword evidence="4 5" id="KW-0092">Biotin</keyword>
<proteinExistence type="inferred from homology"/>
<feature type="binding site" evidence="5">
    <location>
        <position position="189"/>
    </location>
    <ligand>
        <name>biotin</name>
        <dbReference type="ChEBI" id="CHEBI:57586"/>
    </ligand>
</feature>
<dbReference type="PANTHER" id="PTHR12835:SF5">
    <property type="entry name" value="BIOTIN--PROTEIN LIGASE"/>
    <property type="match status" value="1"/>
</dbReference>
<evidence type="ECO:0000313" key="7">
    <source>
        <dbReference type="EMBL" id="KEF40515.1"/>
    </source>
</evidence>
<evidence type="ECO:0000256" key="4">
    <source>
        <dbReference type="ARBA" id="ARBA00023267"/>
    </source>
</evidence>
<dbReference type="Pfam" id="PF03099">
    <property type="entry name" value="BPL_LplA_LipB"/>
    <property type="match status" value="1"/>
</dbReference>
<accession>A0A072P4V9</accession>
<dbReference type="AlphaFoldDB" id="A0A072P4V9"/>
<dbReference type="InterPro" id="IPR030855">
    <property type="entry name" value="Bifunct_BirA"/>
</dbReference>
<dbReference type="InterPro" id="IPR036388">
    <property type="entry name" value="WH-like_DNA-bd_sf"/>
</dbReference>
<dbReference type="InterPro" id="IPR013196">
    <property type="entry name" value="HTH_11"/>
</dbReference>
<dbReference type="GO" id="GO:0009249">
    <property type="term" value="P:protein lipoylation"/>
    <property type="evidence" value="ECO:0007669"/>
    <property type="project" value="UniProtKB-ARBA"/>
</dbReference>
<evidence type="ECO:0000259" key="6">
    <source>
        <dbReference type="PROSITE" id="PS51733"/>
    </source>
</evidence>
<dbReference type="GO" id="GO:0004077">
    <property type="term" value="F:biotin--[biotin carboxyl-carrier protein] ligase activity"/>
    <property type="evidence" value="ECO:0007669"/>
    <property type="project" value="UniProtKB-UniRule"/>
</dbReference>
<dbReference type="InterPro" id="IPR004143">
    <property type="entry name" value="BPL_LPL_catalytic"/>
</dbReference>
<feature type="binding site" evidence="5">
    <location>
        <position position="118"/>
    </location>
    <ligand>
        <name>biotin</name>
        <dbReference type="ChEBI" id="CHEBI:57586"/>
    </ligand>
</feature>
<dbReference type="InterPro" id="IPR004408">
    <property type="entry name" value="Biotin_CoA_COase_ligase"/>
</dbReference>
<dbReference type="EMBL" id="JJRY01000001">
    <property type="protein sequence ID" value="KEF40515.1"/>
    <property type="molecule type" value="Genomic_DNA"/>
</dbReference>
<dbReference type="GO" id="GO:0005737">
    <property type="term" value="C:cytoplasm"/>
    <property type="evidence" value="ECO:0007669"/>
    <property type="project" value="TreeGrafter"/>
</dbReference>
<keyword evidence="5" id="KW-0678">Repressor</keyword>
<dbReference type="SUPFAM" id="SSF55681">
    <property type="entry name" value="Class II aaRS and biotin synthetases"/>
    <property type="match status" value="1"/>
</dbReference>
<dbReference type="InterPro" id="IPR036390">
    <property type="entry name" value="WH_DNA-bd_sf"/>
</dbReference>
<dbReference type="OrthoDB" id="9807064at2"/>
<dbReference type="Pfam" id="PF02237">
    <property type="entry name" value="BPL_C"/>
    <property type="match status" value="1"/>
</dbReference>
<feature type="DNA-binding region" description="H-T-H motif" evidence="5">
    <location>
        <begin position="23"/>
        <end position="42"/>
    </location>
</feature>
<keyword evidence="3 5" id="KW-0067">ATP-binding</keyword>
<dbReference type="Gene3D" id="3.30.930.10">
    <property type="entry name" value="Bira Bifunctional Protein, Domain 2"/>
    <property type="match status" value="1"/>
</dbReference>
<evidence type="ECO:0000256" key="3">
    <source>
        <dbReference type="ARBA" id="ARBA00022840"/>
    </source>
</evidence>
<dbReference type="NCBIfam" id="TIGR00121">
    <property type="entry name" value="birA_ligase"/>
    <property type="match status" value="1"/>
</dbReference>
<dbReference type="InterPro" id="IPR003142">
    <property type="entry name" value="BPL_C"/>
</dbReference>
<dbReference type="InterPro" id="IPR008988">
    <property type="entry name" value="Transcriptional_repressor_C"/>
</dbReference>
<evidence type="ECO:0000256" key="2">
    <source>
        <dbReference type="ARBA" id="ARBA00022741"/>
    </source>
</evidence>
<dbReference type="GO" id="GO:0005524">
    <property type="term" value="F:ATP binding"/>
    <property type="evidence" value="ECO:0007669"/>
    <property type="project" value="UniProtKB-UniRule"/>
</dbReference>
<dbReference type="Proteomes" id="UP000027936">
    <property type="component" value="Unassembled WGS sequence"/>
</dbReference>
<organism evidence="7 8">
    <name type="scientific">Schinkia azotoformans MEV2011</name>
    <dbReference type="NCBI Taxonomy" id="1348973"/>
    <lineage>
        <taxon>Bacteria</taxon>
        <taxon>Bacillati</taxon>
        <taxon>Bacillota</taxon>
        <taxon>Bacilli</taxon>
        <taxon>Bacillales</taxon>
        <taxon>Bacillaceae</taxon>
        <taxon>Calidifontibacillus/Schinkia group</taxon>
        <taxon>Schinkia</taxon>
    </lineage>
</organism>
<dbReference type="GO" id="GO:0003677">
    <property type="term" value="F:DNA binding"/>
    <property type="evidence" value="ECO:0007669"/>
    <property type="project" value="UniProtKB-UniRule"/>
</dbReference>
<dbReference type="EC" id="6.3.4.15" evidence="5"/>
<evidence type="ECO:0000313" key="8">
    <source>
        <dbReference type="Proteomes" id="UP000027936"/>
    </source>
</evidence>
<dbReference type="GO" id="GO:0016740">
    <property type="term" value="F:transferase activity"/>
    <property type="evidence" value="ECO:0007669"/>
    <property type="project" value="UniProtKB-ARBA"/>
</dbReference>
<dbReference type="InterPro" id="IPR045864">
    <property type="entry name" value="aa-tRNA-synth_II/BPL/LPL"/>
</dbReference>
<comment type="function">
    <text evidence="5">Acts both as a biotin--[acetyl-CoA-carboxylase] ligase and a repressor.</text>
</comment>
<keyword evidence="5" id="KW-0804">Transcription</keyword>
<protein>
    <recommendedName>
        <fullName evidence="5">Bifunctional ligase/repressor BirA</fullName>
    </recommendedName>
    <alternativeName>
        <fullName evidence="5">Biotin--[acetyl-CoA-carboxylase] ligase</fullName>
        <ecNumber evidence="5">6.3.4.15</ecNumber>
    </alternativeName>
    <alternativeName>
        <fullName evidence="5">Biotin--protein ligase</fullName>
    </alternativeName>
    <alternativeName>
        <fullName evidence="5">Biotin-[acetyl-CoA carboxylase] synthetase</fullName>
    </alternativeName>
</protein>
<reference evidence="7 8" key="1">
    <citation type="submission" date="2014-04" db="EMBL/GenBank/DDBJ databases">
        <title>Draft genome sequence of Bacillus azotoformans MEV2011, a (co-) denitrifying strain unable to grow in the presence of oxygen.</title>
        <authorList>
            <person name="Nielsen M."/>
            <person name="Schreiber L."/>
            <person name="Finster K."/>
            <person name="Schramm A."/>
        </authorList>
    </citation>
    <scope>NUCLEOTIDE SEQUENCE [LARGE SCALE GENOMIC DNA]</scope>
    <source>
        <strain evidence="7 8">MEV2011</strain>
    </source>
</reference>
<dbReference type="SUPFAM" id="SSF50037">
    <property type="entry name" value="C-terminal domain of transcriptional repressors"/>
    <property type="match status" value="1"/>
</dbReference>
<dbReference type="CDD" id="cd16442">
    <property type="entry name" value="BPL"/>
    <property type="match status" value="1"/>
</dbReference>
<dbReference type="RefSeq" id="WP_035192963.1">
    <property type="nucleotide sequence ID" value="NZ_JJRY01000001.1"/>
</dbReference>
<comment type="caution">
    <text evidence="5">Lacks conserved residue(s) required for the propagation of feature annotation.</text>
</comment>
<keyword evidence="5" id="KW-0238">DNA-binding</keyword>
<dbReference type="SUPFAM" id="SSF46785">
    <property type="entry name" value="Winged helix' DNA-binding domain"/>
    <property type="match status" value="1"/>
</dbReference>
<dbReference type="PATRIC" id="fig|1348973.3.peg.526"/>
<dbReference type="Gene3D" id="1.10.10.10">
    <property type="entry name" value="Winged helix-like DNA-binding domain superfamily/Winged helix DNA-binding domain"/>
    <property type="match status" value="1"/>
</dbReference>
<dbReference type="Gene3D" id="2.30.30.100">
    <property type="match status" value="1"/>
</dbReference>
<dbReference type="PROSITE" id="PS51733">
    <property type="entry name" value="BPL_LPL_CATALYTIC"/>
    <property type="match status" value="1"/>
</dbReference>
<feature type="binding site" evidence="5">
    <location>
        <begin position="94"/>
        <end position="96"/>
    </location>
    <ligand>
        <name>biotin</name>
        <dbReference type="ChEBI" id="CHEBI:57586"/>
    </ligand>
</feature>
<keyword evidence="1 5" id="KW-0436">Ligase</keyword>
<comment type="similarity">
    <text evidence="5">Belongs to the biotin--protein ligase family.</text>
</comment>
<gene>
    <name evidence="5" type="primary">birA</name>
    <name evidence="7" type="ORF">M670_00541</name>
</gene>
<comment type="caution">
    <text evidence="7">The sequence shown here is derived from an EMBL/GenBank/DDBJ whole genome shotgun (WGS) entry which is preliminary data.</text>
</comment>
<dbReference type="PANTHER" id="PTHR12835">
    <property type="entry name" value="BIOTIN PROTEIN LIGASE"/>
    <property type="match status" value="1"/>
</dbReference>
<name>A0A072P4V9_SCHAZ</name>
<evidence type="ECO:0000256" key="5">
    <source>
        <dbReference type="HAMAP-Rule" id="MF_00978"/>
    </source>
</evidence>
<comment type="catalytic activity">
    <reaction evidence="5">
        <text>biotin + L-lysyl-[protein] + ATP = N(6)-biotinyl-L-lysyl-[protein] + AMP + diphosphate + H(+)</text>
        <dbReference type="Rhea" id="RHEA:11756"/>
        <dbReference type="Rhea" id="RHEA-COMP:9752"/>
        <dbReference type="Rhea" id="RHEA-COMP:10505"/>
        <dbReference type="ChEBI" id="CHEBI:15378"/>
        <dbReference type="ChEBI" id="CHEBI:29969"/>
        <dbReference type="ChEBI" id="CHEBI:30616"/>
        <dbReference type="ChEBI" id="CHEBI:33019"/>
        <dbReference type="ChEBI" id="CHEBI:57586"/>
        <dbReference type="ChEBI" id="CHEBI:83144"/>
        <dbReference type="ChEBI" id="CHEBI:456215"/>
        <dbReference type="EC" id="6.3.4.15"/>
    </reaction>
</comment>
<keyword evidence="2 5" id="KW-0547">Nucleotide-binding</keyword>
<sequence>MQSSIRKQLLKLFSDHEGEFLSGQLISDKLGCSRTAVWKHIEDLRKDGFELEAVQRKGYRIIKKPDRISGNEIQLGLQTNFIGREVHYEESVTSTNTLALKDAYDGAPEGAIVVSEEQVSGKGRLGRSWYSPKFTGIWFSVILKPNIPPQQAPQLTLLAAVSVVRGIEAAIGCKCEIKWPNDILINGKKTVGILTELQAEADRINAVIIGIGINVNQQLEHFPDDLKETATSLSIETGKKLNRSMVLQAILKELEDLYVDYLENGFQVVKILWENYAVSIGKQIKARTLTETIEGKAIGITDDGVLLLEDKNGTIHHIYSADIEI</sequence>
<dbReference type="Pfam" id="PF08279">
    <property type="entry name" value="HTH_11"/>
    <property type="match status" value="1"/>
</dbReference>